<feature type="non-terminal residue" evidence="2">
    <location>
        <position position="1"/>
    </location>
</feature>
<feature type="domain" description="Thioesterase" evidence="1">
    <location>
        <begin position="2"/>
        <end position="185"/>
    </location>
</feature>
<dbReference type="InterPro" id="IPR029058">
    <property type="entry name" value="AB_hydrolase_fold"/>
</dbReference>
<sequence>TAIREVQPHGPYRIAGWSAGGTIAHEMAHQAIAMGETIEFLGIIDSNIQETAPNHPISEAQFLLEQVKERMAPALEKSLQELAAIDEIQPMLELILSNNLLPELWKDIDTALLRTHLAVAYSICQAMETHVSPRTAVKVSLFIAEDESYPDTTLGWGAFHDDHLQVTLVPGEHHTMMREPHVSALGEAISLALKRK</sequence>
<dbReference type="Pfam" id="PF00975">
    <property type="entry name" value="Thioesterase"/>
    <property type="match status" value="1"/>
</dbReference>
<evidence type="ECO:0000313" key="3">
    <source>
        <dbReference type="Proteomes" id="UP000004471"/>
    </source>
</evidence>
<dbReference type="PATRIC" id="fig|629262.5.peg.3844"/>
<proteinExistence type="predicted"/>
<dbReference type="Gene3D" id="3.40.50.1820">
    <property type="entry name" value="alpha/beta hydrolase"/>
    <property type="match status" value="1"/>
</dbReference>
<comment type="caution">
    <text evidence="2">The sequence shown here is derived from an EMBL/GenBank/DDBJ whole genome shotgun (WGS) entry which is preliminary data.</text>
</comment>
<evidence type="ECO:0000259" key="1">
    <source>
        <dbReference type="Pfam" id="PF00975"/>
    </source>
</evidence>
<dbReference type="AlphaFoldDB" id="F3FNB4"/>
<dbReference type="Proteomes" id="UP000004471">
    <property type="component" value="Unassembled WGS sequence"/>
</dbReference>
<dbReference type="EMBL" id="AEAH01001031">
    <property type="protein sequence ID" value="EGH31700.1"/>
    <property type="molecule type" value="Genomic_DNA"/>
</dbReference>
<organism evidence="2 3">
    <name type="scientific">Pseudomonas syringae pv. japonica str. M301072</name>
    <dbReference type="NCBI Taxonomy" id="629262"/>
    <lineage>
        <taxon>Bacteria</taxon>
        <taxon>Pseudomonadati</taxon>
        <taxon>Pseudomonadota</taxon>
        <taxon>Gammaproteobacteria</taxon>
        <taxon>Pseudomonadales</taxon>
        <taxon>Pseudomonadaceae</taxon>
        <taxon>Pseudomonas</taxon>
        <taxon>Pseudomonas syringae</taxon>
    </lineage>
</organism>
<evidence type="ECO:0000313" key="2">
    <source>
        <dbReference type="EMBL" id="EGH31700.1"/>
    </source>
</evidence>
<name>F3FNB4_PSESX</name>
<gene>
    <name evidence="2" type="ORF">PSYJA_23068</name>
</gene>
<reference evidence="2 3" key="1">
    <citation type="journal article" date="2011" name="PLoS Pathog.">
        <title>Dynamic evolution of pathogenicity revealed by sequencing and comparative genomics of 19 Pseudomonas syringae isolates.</title>
        <authorList>
            <person name="Baltrus D.A."/>
            <person name="Nishimura M.T."/>
            <person name="Romanchuk A."/>
            <person name="Chang J.H."/>
            <person name="Mukhtar M.S."/>
            <person name="Cherkis K."/>
            <person name="Roach J."/>
            <person name="Grant S.R."/>
            <person name="Jones C.D."/>
            <person name="Dangl J.L."/>
        </authorList>
    </citation>
    <scope>NUCLEOTIDE SEQUENCE [LARGE SCALE GENOMIC DNA]</scope>
    <source>
        <strain evidence="3">M301072PT</strain>
    </source>
</reference>
<dbReference type="HOGENOM" id="CLU_1392869_0_0_6"/>
<dbReference type="InterPro" id="IPR001031">
    <property type="entry name" value="Thioesterase"/>
</dbReference>
<dbReference type="SUPFAM" id="SSF53474">
    <property type="entry name" value="alpha/beta-Hydrolases"/>
    <property type="match status" value="1"/>
</dbReference>
<accession>F3FNB4</accession>
<protein>
    <submittedName>
        <fullName evidence="2">Amino acid adenylation</fullName>
    </submittedName>
</protein>